<organism evidence="13 14">
    <name type="scientific">Striga hermonthica</name>
    <name type="common">Purple witchweed</name>
    <name type="synonym">Buchnera hermonthica</name>
    <dbReference type="NCBI Taxonomy" id="68872"/>
    <lineage>
        <taxon>Eukaryota</taxon>
        <taxon>Viridiplantae</taxon>
        <taxon>Streptophyta</taxon>
        <taxon>Embryophyta</taxon>
        <taxon>Tracheophyta</taxon>
        <taxon>Spermatophyta</taxon>
        <taxon>Magnoliopsida</taxon>
        <taxon>eudicotyledons</taxon>
        <taxon>Gunneridae</taxon>
        <taxon>Pentapetalae</taxon>
        <taxon>asterids</taxon>
        <taxon>lamiids</taxon>
        <taxon>Lamiales</taxon>
        <taxon>Orobanchaceae</taxon>
        <taxon>Buchnereae</taxon>
        <taxon>Striga</taxon>
    </lineage>
</organism>
<evidence type="ECO:0000256" key="7">
    <source>
        <dbReference type="ARBA" id="ARBA00023054"/>
    </source>
</evidence>
<feature type="compositionally biased region" description="Basic and acidic residues" evidence="11">
    <location>
        <begin position="1"/>
        <end position="14"/>
    </location>
</feature>
<gene>
    <name evidence="13" type="ORF">SHERM_21338</name>
</gene>
<dbReference type="Proteomes" id="UP001153555">
    <property type="component" value="Unassembled WGS sequence"/>
</dbReference>
<feature type="compositionally biased region" description="Basic and acidic residues" evidence="11">
    <location>
        <begin position="56"/>
        <end position="81"/>
    </location>
</feature>
<feature type="compositionally biased region" description="Polar residues" evidence="11">
    <location>
        <begin position="692"/>
        <end position="703"/>
    </location>
</feature>
<keyword evidence="4 12" id="KW-0812">Transmembrane</keyword>
<evidence type="ECO:0000256" key="4">
    <source>
        <dbReference type="ARBA" id="ARBA00022692"/>
    </source>
</evidence>
<comment type="caution">
    <text evidence="13">The sequence shown here is derived from an EMBL/GenBank/DDBJ whole genome shotgun (WGS) entry which is preliminary data.</text>
</comment>
<accession>A0A9N7N1L2</accession>
<sequence length="1311" mass="146001">MADTEVSKESDAKCGPEAGPCQDPAQSSPHNDLDTSYVFVSGTDSLPEDDDDDDDTLNKNKDVEAADPDSRDPPAPAKEEVNVNDDDYDIGYSLAQTIEAEVPNLESQIVGSGSGSGSGVCRVLQDVVVAEPELRAGPTEDGVKLTSPVAENEASLHVDFDRTTTDVSEHELAEDKAEAVELKVPVSTSMNFDEINVVEDVVHPTLQGTSAEKEQVILSKQLLENGEIHSSTSLDADLGSSPVNIKEEETDLVECKLHDDEIKLSGDVAVEASEHEVPLSVSLGLDSGLNPMSAKGETGLAVDVDELELRDESVKTENKINSSQVLENGEHEITPPTSFDLGSNLNNTRENVQVAEDVEREMQETGNCEVPPSASLDLDLELSPVVECEVQDVSLKSENELQLSEEVAQNSEHEVPLSVSFDSQIGSNTLSAKEEEDVSVDVVECECRDESVKAENEIKFSKVKENGECQVNPSTLSDLGSNLVNTKEKTEVVEDVDCGMVETPKCEVPLSTSLDLDLELCPIVGYEVQDVNMKAKDAEDEVKLSEEVAQNSEHEVPLPASSDLNLETNPVNSKEETKVSENVLECDSQNTNTKAEMKVKLCSEVVEIEQEVASPSSHVTMEPEVCVGNVSALSSEDITGDVTSGCRTDISHSSDVDKQCATNIELETGNAEYVADQNDGVSEDVAYQNDCASGSNNMNLVSTDNDDTEDSRDSNTPFSSISDMTHRDEAFSVKTKIKPFNFLVRVPRFEDESLKEQIRLAKLNIDEKTKVRDAIQVQIREKRANSQIHGIDYEYAKSEGRNARKLVRSKRMEIDSLQAVINKAKNALSIEDIDSQIYNMERIIQHETLQLKEEKQLIREIKQLKQLREQLSSNMGSQDEIKQALEQREEVEERLKIHRKELDVLKDKVLKAETAALEAEKKYDDENRTVKELQAQFRVADEVRQAAYFQWQNLRKELSNKGQHFSKYRNDAAIASKYAFSRDTEAVYRLCTNNVEDFMELWNANDEFRQEYAKFNMRSTLRRFGTLDGRSLGPDEDLPVLPSYTDERAYNNRVTVRTPTEADRASQFPALKPKQERTSIKSVKKEVGETFPPRGTANGPILSVRENGSSGDVSSEEITQEEAERSREEIEVAKKAEEKESAETEAMLKEKRRMEAVAKAHEAHERKKRQAEKMQMRAELKTLKEAEQKEKEREKRLRKKERKKAAATDGVNDSNNSEIGQSSESAGENSKEIEAKDVSSLSLSKKSKKHWLFGKQGKTKSIPPPFRNRNKKKLQQWMWVGVTSAVILVLFWLGNIGVFSNVNFKRRSPII</sequence>
<protein>
    <recommendedName>
        <fullName evidence="15">Proton pump-interactor 1</fullName>
    </recommendedName>
</protein>
<dbReference type="OrthoDB" id="1703439at2759"/>
<evidence type="ECO:0008006" key="15">
    <source>
        <dbReference type="Google" id="ProtNLM"/>
    </source>
</evidence>
<evidence type="ECO:0000256" key="5">
    <source>
        <dbReference type="ARBA" id="ARBA00022824"/>
    </source>
</evidence>
<dbReference type="InterPro" id="IPR055282">
    <property type="entry name" value="PPI1-4"/>
</dbReference>
<evidence type="ECO:0000256" key="11">
    <source>
        <dbReference type="SAM" id="MobiDB-lite"/>
    </source>
</evidence>
<feature type="coiled-coil region" evidence="10">
    <location>
        <begin position="807"/>
        <end position="936"/>
    </location>
</feature>
<feature type="compositionally biased region" description="Basic and acidic residues" evidence="11">
    <location>
        <begin position="1122"/>
        <end position="1195"/>
    </location>
</feature>
<keyword evidence="5" id="KW-0256">Endoplasmic reticulum</keyword>
<evidence type="ECO:0000256" key="12">
    <source>
        <dbReference type="SAM" id="Phobius"/>
    </source>
</evidence>
<keyword evidence="14" id="KW-1185">Reference proteome</keyword>
<feature type="compositionally biased region" description="Basic residues" evidence="11">
    <location>
        <begin position="1196"/>
        <end position="1205"/>
    </location>
</feature>
<keyword evidence="3" id="KW-1003">Cell membrane</keyword>
<evidence type="ECO:0000313" key="13">
    <source>
        <dbReference type="EMBL" id="CAA0824390.1"/>
    </source>
</evidence>
<evidence type="ECO:0000256" key="8">
    <source>
        <dbReference type="ARBA" id="ARBA00023136"/>
    </source>
</evidence>
<feature type="compositionally biased region" description="Acidic residues" evidence="11">
    <location>
        <begin position="46"/>
        <end position="55"/>
    </location>
</feature>
<dbReference type="EMBL" id="CACSLK010024742">
    <property type="protein sequence ID" value="CAA0824390.1"/>
    <property type="molecule type" value="Genomic_DNA"/>
</dbReference>
<proteinExistence type="inferred from homology"/>
<name>A0A9N7N1L2_STRHE</name>
<keyword evidence="7 10" id="KW-0175">Coiled coil</keyword>
<evidence type="ECO:0000313" key="14">
    <source>
        <dbReference type="Proteomes" id="UP001153555"/>
    </source>
</evidence>
<reference evidence="13" key="1">
    <citation type="submission" date="2019-12" db="EMBL/GenBank/DDBJ databases">
        <authorList>
            <person name="Scholes J."/>
        </authorList>
    </citation>
    <scope>NUCLEOTIDE SEQUENCE</scope>
</reference>
<dbReference type="PANTHER" id="PTHR32219:SF3">
    <property type="entry name" value="CALPONIN-LIKE DOMAIN PROTEIN"/>
    <property type="match status" value="1"/>
</dbReference>
<feature type="transmembrane region" description="Helical" evidence="12">
    <location>
        <begin position="1277"/>
        <end position="1299"/>
    </location>
</feature>
<evidence type="ECO:0000256" key="3">
    <source>
        <dbReference type="ARBA" id="ARBA00022475"/>
    </source>
</evidence>
<evidence type="ECO:0000256" key="10">
    <source>
        <dbReference type="SAM" id="Coils"/>
    </source>
</evidence>
<feature type="compositionally biased region" description="Polar residues" evidence="11">
    <location>
        <begin position="1211"/>
        <end position="1228"/>
    </location>
</feature>
<feature type="compositionally biased region" description="Basic and acidic residues" evidence="11">
    <location>
        <begin position="1073"/>
        <end position="1088"/>
    </location>
</feature>
<dbReference type="GO" id="GO:0005789">
    <property type="term" value="C:endoplasmic reticulum membrane"/>
    <property type="evidence" value="ECO:0007669"/>
    <property type="project" value="UniProtKB-SubCell"/>
</dbReference>
<feature type="region of interest" description="Disordered" evidence="11">
    <location>
        <begin position="692"/>
        <end position="721"/>
    </location>
</feature>
<evidence type="ECO:0000256" key="6">
    <source>
        <dbReference type="ARBA" id="ARBA00022989"/>
    </source>
</evidence>
<dbReference type="PANTHER" id="PTHR32219">
    <property type="entry name" value="RNA-BINDING PROTEIN YLMH-RELATED"/>
    <property type="match status" value="1"/>
</dbReference>
<feature type="region of interest" description="Disordered" evidence="11">
    <location>
        <begin position="547"/>
        <end position="568"/>
    </location>
</feature>
<feature type="region of interest" description="Disordered" evidence="11">
    <location>
        <begin position="1"/>
        <end position="86"/>
    </location>
</feature>
<keyword evidence="6 12" id="KW-1133">Transmembrane helix</keyword>
<comment type="similarity">
    <text evidence="9">Belongs to the plant Proton pump-interactor protein family.</text>
</comment>
<comment type="subcellular location">
    <subcellularLocation>
        <location evidence="1">Cell membrane</location>
        <topology evidence="1">Single-pass membrane protein</topology>
    </subcellularLocation>
    <subcellularLocation>
        <location evidence="2">Endoplasmic reticulum membrane</location>
        <topology evidence="2">Single-pass membrane protein</topology>
    </subcellularLocation>
</comment>
<feature type="region of interest" description="Disordered" evidence="11">
    <location>
        <begin position="1057"/>
        <end position="1246"/>
    </location>
</feature>
<evidence type="ECO:0000256" key="2">
    <source>
        <dbReference type="ARBA" id="ARBA00004389"/>
    </source>
</evidence>
<evidence type="ECO:0000256" key="1">
    <source>
        <dbReference type="ARBA" id="ARBA00004162"/>
    </source>
</evidence>
<evidence type="ECO:0000256" key="9">
    <source>
        <dbReference type="ARBA" id="ARBA00038080"/>
    </source>
</evidence>
<dbReference type="GO" id="GO:0005886">
    <property type="term" value="C:plasma membrane"/>
    <property type="evidence" value="ECO:0007669"/>
    <property type="project" value="UniProtKB-SubCell"/>
</dbReference>
<feature type="compositionally biased region" description="Basic and acidic residues" evidence="11">
    <location>
        <begin position="547"/>
        <end position="556"/>
    </location>
</feature>
<keyword evidence="8 12" id="KW-0472">Membrane</keyword>